<dbReference type="KEGG" id="hjo:AY555_06565"/>
<dbReference type="Proteomes" id="UP000076066">
    <property type="component" value="Chromosome"/>
</dbReference>
<accession>A0A143DE89</accession>
<evidence type="ECO:0000313" key="2">
    <source>
        <dbReference type="Proteomes" id="UP000076066"/>
    </source>
</evidence>
<dbReference type="AlphaFoldDB" id="A0A143DE89"/>
<dbReference type="EMBL" id="CP014525">
    <property type="protein sequence ID" value="AMW34899.1"/>
    <property type="molecule type" value="Genomic_DNA"/>
</dbReference>
<proteinExistence type="predicted"/>
<reference evidence="1 2" key="1">
    <citation type="submission" date="2016-02" db="EMBL/GenBank/DDBJ databases">
        <title>Complete Genome of H5569, the type strain of the newly described species Haematospirillium jordaniae.</title>
        <authorList>
            <person name="Nicholson A.C."/>
            <person name="Humrighouse B.W."/>
            <person name="Loparov V."/>
            <person name="McQuiston J.R."/>
        </authorList>
    </citation>
    <scope>NUCLEOTIDE SEQUENCE [LARGE SCALE GENOMIC DNA]</scope>
    <source>
        <strain evidence="1 2">H5569</strain>
    </source>
</reference>
<protein>
    <submittedName>
        <fullName evidence="1">Uncharacterized protein</fullName>
    </submittedName>
</protein>
<evidence type="ECO:0000313" key="1">
    <source>
        <dbReference type="EMBL" id="AMW34899.1"/>
    </source>
</evidence>
<name>A0A143DE89_9PROT</name>
<gene>
    <name evidence="1" type="ORF">AY555_06565</name>
</gene>
<sequence length="176" mass="18944">MQWSDVGQWIKNNGGHGASLVGSLLTGNLPAAVASGIAMVSSATGTDSPEAALRELQSNPAAVIRLREISLEDDKSTRAHIEAMARAEMEDSQHAHHETQETIRGGDRASDRLIRWIRPGQSTLSLLAGIAYVWQAPAPDPYALTLLFSLPGAYFGLREFGKGAELLATRRGRRVS</sequence>
<organism evidence="1 2">
    <name type="scientific">Haematospirillum jordaniae</name>
    <dbReference type="NCBI Taxonomy" id="1549855"/>
    <lineage>
        <taxon>Bacteria</taxon>
        <taxon>Pseudomonadati</taxon>
        <taxon>Pseudomonadota</taxon>
        <taxon>Alphaproteobacteria</taxon>
        <taxon>Rhodospirillales</taxon>
        <taxon>Novispirillaceae</taxon>
        <taxon>Haematospirillum</taxon>
    </lineage>
</organism>
<keyword evidence="2" id="KW-1185">Reference proteome</keyword>
<dbReference type="STRING" id="1549855.AY555_06565"/>